<dbReference type="Proteomes" id="UP000002064">
    <property type="component" value="Chromosome"/>
</dbReference>
<dbReference type="Pfam" id="PF10633">
    <property type="entry name" value="NPCBM_assoc"/>
    <property type="match status" value="2"/>
</dbReference>
<evidence type="ECO:0000313" key="4">
    <source>
        <dbReference type="Proteomes" id="UP000002064"/>
    </source>
</evidence>
<organism evidence="3 4">
    <name type="scientific">Thermoanaerobacter mathranii subsp. mathranii (strain DSM 11426 / CCUG 53645 / CIP 108742 / A3)</name>
    <dbReference type="NCBI Taxonomy" id="583358"/>
    <lineage>
        <taxon>Bacteria</taxon>
        <taxon>Bacillati</taxon>
        <taxon>Bacillota</taxon>
        <taxon>Clostridia</taxon>
        <taxon>Thermoanaerobacterales</taxon>
        <taxon>Thermoanaerobacteraceae</taxon>
        <taxon>Thermoanaerobacter</taxon>
    </lineage>
</organism>
<dbReference type="InterPro" id="IPR013783">
    <property type="entry name" value="Ig-like_fold"/>
</dbReference>
<keyword evidence="1" id="KW-0472">Membrane</keyword>
<keyword evidence="1" id="KW-0812">Transmembrane</keyword>
<evidence type="ECO:0000256" key="1">
    <source>
        <dbReference type="SAM" id="Phobius"/>
    </source>
</evidence>
<gene>
    <name evidence="3" type="ordered locus">Tmath_1654</name>
</gene>
<name>A0ABN3Z3C1_THEM3</name>
<keyword evidence="4" id="KW-1185">Reference proteome</keyword>
<dbReference type="PANTHER" id="PTHR39198:SF1">
    <property type="entry name" value="ALPHA-GALACTOSIDASE NEW3 DOMAIN-CONTAINING PROTEIN"/>
    <property type="match status" value="1"/>
</dbReference>
<protein>
    <submittedName>
        <fullName evidence="3">S-layer domain-containing protein</fullName>
    </submittedName>
</protein>
<keyword evidence="1" id="KW-1133">Transmembrane helix</keyword>
<sequence>MNKKFSKNIIAVISFVILFYYSLGSFAYADISGVTFYTPYINIAVTPGDSISYNIDIQNKSTQIKNIPLSVKAPKDWQTTLTAGGWKIEEISVKPNETQTVNLTVDVPLKINKGSYNIVLLAAGLPVLTLTVNVTEQGTYQTELTSDQPNMEGTNKSTFTYEVKLKNRTPETQTYALTADVQAGWNVQFTVEGKEVTSVSVEPNSQKIIQVSINPPSQIKAGTYKIPIKAHTKNTSASLTLEVVVRGTYGIELSTPSGVLSTDVIAGGDRKVILQVKNTGSAQLAQINFSADTPVDWEVTFEPQTIDTLAPGETKEVVAIIHADKKAIAGDYVVTMRASTPEASNEAVFRVTVKTSLWWGIVAVIIIAGVIGGLYYLIQKYGRR</sequence>
<feature type="transmembrane region" description="Helical" evidence="1">
    <location>
        <begin position="357"/>
        <end position="378"/>
    </location>
</feature>
<dbReference type="PANTHER" id="PTHR39198">
    <property type="entry name" value="HYPOTHETICAL MEMBRANE PROTEIN, CONSERVED"/>
    <property type="match status" value="1"/>
</dbReference>
<evidence type="ECO:0000313" key="3">
    <source>
        <dbReference type="EMBL" id="ADH61360.1"/>
    </source>
</evidence>
<proteinExistence type="predicted"/>
<dbReference type="Gene3D" id="2.60.40.10">
    <property type="entry name" value="Immunoglobulins"/>
    <property type="match status" value="3"/>
</dbReference>
<evidence type="ECO:0000259" key="2">
    <source>
        <dbReference type="Pfam" id="PF10633"/>
    </source>
</evidence>
<dbReference type="RefSeq" id="WP_013150601.1">
    <property type="nucleotide sequence ID" value="NC_014209.1"/>
</dbReference>
<dbReference type="EMBL" id="CP002032">
    <property type="protein sequence ID" value="ADH61360.1"/>
    <property type="molecule type" value="Genomic_DNA"/>
</dbReference>
<accession>A0ABN3Z3C1</accession>
<dbReference type="InterPro" id="IPR018905">
    <property type="entry name" value="A-galactase_NEW3"/>
</dbReference>
<reference evidence="3 4" key="1">
    <citation type="submission" date="2010-05" db="EMBL/GenBank/DDBJ databases">
        <title>Complete sequence of Thermoanaerobacter mathranii subsp. mathranii mathranii str. A3.</title>
        <authorList>
            <consortium name="US DOE Joint Genome Institute"/>
            <person name="Lucas S."/>
            <person name="Copeland A."/>
            <person name="Lapidus A."/>
            <person name="Cheng J.-F."/>
            <person name="Bruce D."/>
            <person name="Goodwin L."/>
            <person name="Pitluck S."/>
            <person name="Held B."/>
            <person name="Detter J.C."/>
            <person name="Han C."/>
            <person name="Tapia R."/>
            <person name="Land M."/>
            <person name="Hauser L."/>
            <person name="Kyrpides N."/>
            <person name="Mikhailova N."/>
            <person name="Zhou J."/>
            <person name="Hemme C."/>
            <person name="Woyke T."/>
        </authorList>
    </citation>
    <scope>NUCLEOTIDE SEQUENCE [LARGE SCALE GENOMIC DNA]</scope>
    <source>
        <strain evidence="3 4">A3</strain>
    </source>
</reference>
<feature type="domain" description="Alpha-galactosidase NEW3" evidence="2">
    <location>
        <begin position="266"/>
        <end position="339"/>
    </location>
</feature>
<feature type="domain" description="Alpha-galactosidase NEW3" evidence="2">
    <location>
        <begin position="46"/>
        <end position="119"/>
    </location>
</feature>